<feature type="domain" description="Double jelly roll-like" evidence="1">
    <location>
        <begin position="76"/>
        <end position="386"/>
    </location>
</feature>
<accession>A0A7M7Q090</accession>
<evidence type="ECO:0000259" key="1">
    <source>
        <dbReference type="Pfam" id="PF21738"/>
    </source>
</evidence>
<dbReference type="AlphaFoldDB" id="A0A7M7Q090"/>
<dbReference type="PANTHER" id="PTHR36159">
    <property type="entry name" value="PROTEIN CBG23766"/>
    <property type="match status" value="1"/>
</dbReference>
<proteinExistence type="predicted"/>
<protein>
    <recommendedName>
        <fullName evidence="1">Double jelly roll-like domain-containing protein</fullName>
    </recommendedName>
</protein>
<name>A0A7M7Q090_NASVI</name>
<reference evidence="2" key="1">
    <citation type="submission" date="2021-01" db="UniProtKB">
        <authorList>
            <consortium name="EnsemblMetazoa"/>
        </authorList>
    </citation>
    <scope>IDENTIFICATION</scope>
</reference>
<dbReference type="Pfam" id="PF21738">
    <property type="entry name" value="DJR-like_dom"/>
    <property type="match status" value="1"/>
</dbReference>
<evidence type="ECO:0000313" key="3">
    <source>
        <dbReference type="Proteomes" id="UP000002358"/>
    </source>
</evidence>
<keyword evidence="3" id="KW-1185">Reference proteome</keyword>
<dbReference type="RefSeq" id="XP_031777955.1">
    <property type="nucleotide sequence ID" value="XM_031922095.1"/>
</dbReference>
<dbReference type="KEGG" id="nvi:116415993"/>
<dbReference type="InterPro" id="IPR049512">
    <property type="entry name" value="DJR-like_dom"/>
</dbReference>
<evidence type="ECO:0000313" key="2">
    <source>
        <dbReference type="EnsemblMetazoa" id="XP_031777955"/>
    </source>
</evidence>
<organism evidence="2 3">
    <name type="scientific">Nasonia vitripennis</name>
    <name type="common">Parasitic wasp</name>
    <dbReference type="NCBI Taxonomy" id="7425"/>
    <lineage>
        <taxon>Eukaryota</taxon>
        <taxon>Metazoa</taxon>
        <taxon>Ecdysozoa</taxon>
        <taxon>Arthropoda</taxon>
        <taxon>Hexapoda</taxon>
        <taxon>Insecta</taxon>
        <taxon>Pterygota</taxon>
        <taxon>Neoptera</taxon>
        <taxon>Endopterygota</taxon>
        <taxon>Hymenoptera</taxon>
        <taxon>Apocrita</taxon>
        <taxon>Proctotrupomorpha</taxon>
        <taxon>Chalcidoidea</taxon>
        <taxon>Pteromalidae</taxon>
        <taxon>Pteromalinae</taxon>
        <taxon>Nasonia</taxon>
    </lineage>
</organism>
<dbReference type="Proteomes" id="UP000002358">
    <property type="component" value="Chromosome 1"/>
</dbReference>
<dbReference type="PANTHER" id="PTHR36159:SF1">
    <property type="entry name" value="RETROVIRUS-RELATED POL POLYPROTEIN FROM TRANSPOSON 412-LIKE PROTEIN"/>
    <property type="match status" value="1"/>
</dbReference>
<sequence>MEEILNIQTPVAFDESVAHYEIHAHQPYTASTYNNSDEIRISIQHQDLCLLPARSSLHVCGRIVKADNSFVENASLVNNAICHLFEEVRYEINAIEIDRCKNVGLTTLMKGWISINPNQSLENAGWLDVKETALSLSNNEGYFDVCIPLNMILGIAENYRKIVVNVKHELIITRSRNDLNAVVQTAAGNPATFEDFKINLTRIEWLMPYVLASNAHKIRLLNYIEKDRPIAMSFHSWELFEYPLLPTTPKHVWTVKTSNQMEKPRFVVVGFQKNRKGQKVANASRSDHCNISNVKLFLNSQCYPYGNLNLDISHNQYVSAYYEKQAEPVLNKTDYITHLPLIVIDCSKQNESLKSAPMDVRLEFEARNNFPAGTSAYCLILHDRIVQYNPGFKQPVDDFIIKELAIAPLHGEHLVWLFKEPFPWRRLSNKYRKENSWLERSYHGIP</sequence>
<dbReference type="InParanoid" id="A0A7M7Q090"/>
<dbReference type="OrthoDB" id="6761856at2759"/>
<dbReference type="GeneID" id="116415993"/>
<dbReference type="EnsemblMetazoa" id="XM_031922095">
    <property type="protein sequence ID" value="XP_031777955"/>
    <property type="gene ID" value="LOC116415993"/>
</dbReference>